<proteinExistence type="predicted"/>
<accession>A0A9D4GMD1</accession>
<protein>
    <submittedName>
        <fullName evidence="2">Uncharacterized protein</fullName>
    </submittedName>
</protein>
<feature type="region of interest" description="Disordered" evidence="1">
    <location>
        <begin position="58"/>
        <end position="109"/>
    </location>
</feature>
<feature type="compositionally biased region" description="Polar residues" evidence="1">
    <location>
        <begin position="85"/>
        <end position="109"/>
    </location>
</feature>
<keyword evidence="3" id="KW-1185">Reference proteome</keyword>
<evidence type="ECO:0000256" key="1">
    <source>
        <dbReference type="SAM" id="MobiDB-lite"/>
    </source>
</evidence>
<dbReference type="AlphaFoldDB" id="A0A9D4GMD1"/>
<dbReference type="EMBL" id="JAIWYP010000005">
    <property type="protein sequence ID" value="KAH3818099.1"/>
    <property type="molecule type" value="Genomic_DNA"/>
</dbReference>
<organism evidence="2 3">
    <name type="scientific">Dreissena polymorpha</name>
    <name type="common">Zebra mussel</name>
    <name type="synonym">Mytilus polymorpha</name>
    <dbReference type="NCBI Taxonomy" id="45954"/>
    <lineage>
        <taxon>Eukaryota</taxon>
        <taxon>Metazoa</taxon>
        <taxon>Spiralia</taxon>
        <taxon>Lophotrochozoa</taxon>
        <taxon>Mollusca</taxon>
        <taxon>Bivalvia</taxon>
        <taxon>Autobranchia</taxon>
        <taxon>Heteroconchia</taxon>
        <taxon>Euheterodonta</taxon>
        <taxon>Imparidentia</taxon>
        <taxon>Neoheterodontei</taxon>
        <taxon>Myida</taxon>
        <taxon>Dreissenoidea</taxon>
        <taxon>Dreissenidae</taxon>
        <taxon>Dreissena</taxon>
    </lineage>
</organism>
<reference evidence="2" key="2">
    <citation type="submission" date="2020-11" db="EMBL/GenBank/DDBJ databases">
        <authorList>
            <person name="McCartney M.A."/>
            <person name="Auch B."/>
            <person name="Kono T."/>
            <person name="Mallez S."/>
            <person name="Becker A."/>
            <person name="Gohl D.M."/>
            <person name="Silverstein K.A.T."/>
            <person name="Koren S."/>
            <person name="Bechman K.B."/>
            <person name="Herman A."/>
            <person name="Abrahante J.E."/>
            <person name="Garbe J."/>
        </authorList>
    </citation>
    <scope>NUCLEOTIDE SEQUENCE</scope>
    <source>
        <strain evidence="2">Duluth1</strain>
        <tissue evidence="2">Whole animal</tissue>
    </source>
</reference>
<feature type="compositionally biased region" description="Low complexity" evidence="1">
    <location>
        <begin position="58"/>
        <end position="84"/>
    </location>
</feature>
<evidence type="ECO:0000313" key="2">
    <source>
        <dbReference type="EMBL" id="KAH3818099.1"/>
    </source>
</evidence>
<name>A0A9D4GMD1_DREPO</name>
<gene>
    <name evidence="2" type="ORF">DPMN_119695</name>
</gene>
<evidence type="ECO:0000313" key="3">
    <source>
        <dbReference type="Proteomes" id="UP000828390"/>
    </source>
</evidence>
<sequence>MMETFCSSLRTLFPECHSEYLGGSIFKRMDDWCNSVCSLGGDCPQSHCACSETAQPSTTSFETTLPTTTTSSTTTAPKTTASTTNVSSTQTTAPNVPSNSTHNLPSTKNIPSTNYTANFSVVCDHSTKLDQNVLANRYCPLAGKHGPQTAEYQQNRSL</sequence>
<dbReference type="Proteomes" id="UP000828390">
    <property type="component" value="Unassembled WGS sequence"/>
</dbReference>
<comment type="caution">
    <text evidence="2">The sequence shown here is derived from an EMBL/GenBank/DDBJ whole genome shotgun (WGS) entry which is preliminary data.</text>
</comment>
<reference evidence="2" key="1">
    <citation type="journal article" date="2019" name="bioRxiv">
        <title>The Genome of the Zebra Mussel, Dreissena polymorpha: A Resource for Invasive Species Research.</title>
        <authorList>
            <person name="McCartney M.A."/>
            <person name="Auch B."/>
            <person name="Kono T."/>
            <person name="Mallez S."/>
            <person name="Zhang Y."/>
            <person name="Obille A."/>
            <person name="Becker A."/>
            <person name="Abrahante J.E."/>
            <person name="Garbe J."/>
            <person name="Badalamenti J.P."/>
            <person name="Herman A."/>
            <person name="Mangelson H."/>
            <person name="Liachko I."/>
            <person name="Sullivan S."/>
            <person name="Sone E.D."/>
            <person name="Koren S."/>
            <person name="Silverstein K.A.T."/>
            <person name="Beckman K.B."/>
            <person name="Gohl D.M."/>
        </authorList>
    </citation>
    <scope>NUCLEOTIDE SEQUENCE</scope>
    <source>
        <strain evidence="2">Duluth1</strain>
        <tissue evidence="2">Whole animal</tissue>
    </source>
</reference>